<accession>A0A1Q3BNN2</accession>
<feature type="non-terminal residue" evidence="1">
    <location>
        <position position="1"/>
    </location>
</feature>
<gene>
    <name evidence="1" type="ORF">CFOL_v3_13127</name>
</gene>
<proteinExistence type="predicted"/>
<keyword evidence="2" id="KW-1185">Reference proteome</keyword>
<dbReference type="AlphaFoldDB" id="A0A1Q3BNN2"/>
<organism evidence="1 2">
    <name type="scientific">Cephalotus follicularis</name>
    <name type="common">Albany pitcher plant</name>
    <dbReference type="NCBI Taxonomy" id="3775"/>
    <lineage>
        <taxon>Eukaryota</taxon>
        <taxon>Viridiplantae</taxon>
        <taxon>Streptophyta</taxon>
        <taxon>Embryophyta</taxon>
        <taxon>Tracheophyta</taxon>
        <taxon>Spermatophyta</taxon>
        <taxon>Magnoliopsida</taxon>
        <taxon>eudicotyledons</taxon>
        <taxon>Gunneridae</taxon>
        <taxon>Pentapetalae</taxon>
        <taxon>rosids</taxon>
        <taxon>fabids</taxon>
        <taxon>Oxalidales</taxon>
        <taxon>Cephalotaceae</taxon>
        <taxon>Cephalotus</taxon>
    </lineage>
</organism>
<comment type="caution">
    <text evidence="1">The sequence shown here is derived from an EMBL/GenBank/DDBJ whole genome shotgun (WGS) entry which is preliminary data.</text>
</comment>
<dbReference type="EMBL" id="BDDD01000737">
    <property type="protein sequence ID" value="GAV69626.1"/>
    <property type="molecule type" value="Genomic_DNA"/>
</dbReference>
<reference evidence="2" key="1">
    <citation type="submission" date="2016-04" db="EMBL/GenBank/DDBJ databases">
        <title>Cephalotus genome sequencing.</title>
        <authorList>
            <person name="Fukushima K."/>
            <person name="Hasebe M."/>
            <person name="Fang X."/>
        </authorList>
    </citation>
    <scope>NUCLEOTIDE SEQUENCE [LARGE SCALE GENOMIC DNA]</scope>
    <source>
        <strain evidence="2">cv. St1</strain>
    </source>
</reference>
<protein>
    <submittedName>
        <fullName evidence="1">Uncharacterized protein</fullName>
    </submittedName>
</protein>
<dbReference type="InParanoid" id="A0A1Q3BNN2"/>
<evidence type="ECO:0000313" key="1">
    <source>
        <dbReference type="EMBL" id="GAV69626.1"/>
    </source>
</evidence>
<name>A0A1Q3BNN2_CEPFO</name>
<sequence>ITIFTPQDLPVRLSGGAYFEPYNPIQFARKFGMIQGIPVPYFDTHNSPWKCRSNQVSSWFSEVEKKRSATIVRTTLLAAFLSNAKLLRSSMHCGVLTGPLISILSWITLSRTFYLSLLLRSKSQESLFPRLCLLKL</sequence>
<dbReference type="Proteomes" id="UP000187406">
    <property type="component" value="Unassembled WGS sequence"/>
</dbReference>
<evidence type="ECO:0000313" key="2">
    <source>
        <dbReference type="Proteomes" id="UP000187406"/>
    </source>
</evidence>